<evidence type="ECO:0000313" key="1">
    <source>
        <dbReference type="EMBL" id="KAJ1090750.1"/>
    </source>
</evidence>
<accession>A0AAV7LGQ7</accession>
<dbReference type="EMBL" id="JANPWB010000015">
    <property type="protein sequence ID" value="KAJ1090750.1"/>
    <property type="molecule type" value="Genomic_DNA"/>
</dbReference>
<reference evidence="1" key="1">
    <citation type="journal article" date="2022" name="bioRxiv">
        <title>Sequencing and chromosome-scale assembly of the giantPleurodeles waltlgenome.</title>
        <authorList>
            <person name="Brown T."/>
            <person name="Elewa A."/>
            <person name="Iarovenko S."/>
            <person name="Subramanian E."/>
            <person name="Araus A.J."/>
            <person name="Petzold A."/>
            <person name="Susuki M."/>
            <person name="Suzuki K.-i.T."/>
            <person name="Hayashi T."/>
            <person name="Toyoda A."/>
            <person name="Oliveira C."/>
            <person name="Osipova E."/>
            <person name="Leigh N.D."/>
            <person name="Simon A."/>
            <person name="Yun M.H."/>
        </authorList>
    </citation>
    <scope>NUCLEOTIDE SEQUENCE</scope>
    <source>
        <strain evidence="1">20211129_DDA</strain>
        <tissue evidence="1">Liver</tissue>
    </source>
</reference>
<dbReference type="AlphaFoldDB" id="A0AAV7LGQ7"/>
<organism evidence="1 2">
    <name type="scientific">Pleurodeles waltl</name>
    <name type="common">Iberian ribbed newt</name>
    <dbReference type="NCBI Taxonomy" id="8319"/>
    <lineage>
        <taxon>Eukaryota</taxon>
        <taxon>Metazoa</taxon>
        <taxon>Chordata</taxon>
        <taxon>Craniata</taxon>
        <taxon>Vertebrata</taxon>
        <taxon>Euteleostomi</taxon>
        <taxon>Amphibia</taxon>
        <taxon>Batrachia</taxon>
        <taxon>Caudata</taxon>
        <taxon>Salamandroidea</taxon>
        <taxon>Salamandridae</taxon>
        <taxon>Pleurodelinae</taxon>
        <taxon>Pleurodeles</taxon>
    </lineage>
</organism>
<dbReference type="Proteomes" id="UP001066276">
    <property type="component" value="Chromosome 11"/>
</dbReference>
<evidence type="ECO:0000313" key="2">
    <source>
        <dbReference type="Proteomes" id="UP001066276"/>
    </source>
</evidence>
<protein>
    <submittedName>
        <fullName evidence="1">Uncharacterized protein</fullName>
    </submittedName>
</protein>
<comment type="caution">
    <text evidence="1">The sequence shown here is derived from an EMBL/GenBank/DDBJ whole genome shotgun (WGS) entry which is preliminary data.</text>
</comment>
<name>A0AAV7LGQ7_PLEWA</name>
<keyword evidence="2" id="KW-1185">Reference proteome</keyword>
<gene>
    <name evidence="1" type="ORF">NDU88_003879</name>
</gene>
<sequence length="76" mass="8181">MGDTTLNVAGLGKGAVVLKCNRHIEPDGLHMVARGSYDATGGAKASGKRCTDMISRLSLGDLDKRDRARSQHDYHK</sequence>
<proteinExistence type="predicted"/>